<reference evidence="2" key="3">
    <citation type="submission" date="2025-09" db="UniProtKB">
        <authorList>
            <consortium name="Ensembl"/>
        </authorList>
    </citation>
    <scope>IDENTIFICATION</scope>
</reference>
<dbReference type="AlphaFoldDB" id="A0A803WC11"/>
<dbReference type="Proteomes" id="UP000016665">
    <property type="component" value="Chromosome 4A"/>
</dbReference>
<organism evidence="2 3">
    <name type="scientific">Ficedula albicollis</name>
    <name type="common">Collared flycatcher</name>
    <name type="synonym">Muscicapa albicollis</name>
    <dbReference type="NCBI Taxonomy" id="59894"/>
    <lineage>
        <taxon>Eukaryota</taxon>
        <taxon>Metazoa</taxon>
        <taxon>Chordata</taxon>
        <taxon>Craniata</taxon>
        <taxon>Vertebrata</taxon>
        <taxon>Euteleostomi</taxon>
        <taxon>Archelosauria</taxon>
        <taxon>Archosauria</taxon>
        <taxon>Dinosauria</taxon>
        <taxon>Saurischia</taxon>
        <taxon>Theropoda</taxon>
        <taxon>Coelurosauria</taxon>
        <taxon>Aves</taxon>
        <taxon>Neognathae</taxon>
        <taxon>Neoaves</taxon>
        <taxon>Telluraves</taxon>
        <taxon>Australaves</taxon>
        <taxon>Passeriformes</taxon>
        <taxon>Muscicapidae</taxon>
        <taxon>Ficedula</taxon>
    </lineage>
</organism>
<keyword evidence="3" id="KW-1185">Reference proteome</keyword>
<evidence type="ECO:0000313" key="3">
    <source>
        <dbReference type="Proteomes" id="UP000016665"/>
    </source>
</evidence>
<dbReference type="Ensembl" id="ENSFALT00000045157.1">
    <property type="protein sequence ID" value="ENSFALP00000032517.1"/>
    <property type="gene ID" value="ENSFALG00000023744.1"/>
</dbReference>
<sequence>RVWRGRIAVTPAAEELLTFTMTRPVFSYLFIFFFFPSPSGFSYSLPALPYAETPGVRGTPGTFGTFGTCGIPGAHGIPGTFGIPLLWFPSPCSVEEKLLGRPWIAE</sequence>
<keyword evidence="1" id="KW-0472">Membrane</keyword>
<evidence type="ECO:0000313" key="2">
    <source>
        <dbReference type="Ensembl" id="ENSFALP00000032517.1"/>
    </source>
</evidence>
<reference evidence="2 3" key="1">
    <citation type="journal article" date="2012" name="Nature">
        <title>The genomic landscape of species divergence in Ficedula flycatchers.</title>
        <authorList>
            <person name="Ellegren H."/>
            <person name="Smeds L."/>
            <person name="Burri R."/>
            <person name="Olason P.I."/>
            <person name="Backstrom N."/>
            <person name="Kawakami T."/>
            <person name="Kunstner A."/>
            <person name="Makinen H."/>
            <person name="Nadachowska-Brzyska K."/>
            <person name="Qvarnstrom A."/>
            <person name="Uebbing S."/>
            <person name="Wolf J.B."/>
        </authorList>
    </citation>
    <scope>NUCLEOTIDE SEQUENCE [LARGE SCALE GENOMIC DNA]</scope>
</reference>
<feature type="transmembrane region" description="Helical" evidence="1">
    <location>
        <begin position="25"/>
        <end position="45"/>
    </location>
</feature>
<protein>
    <submittedName>
        <fullName evidence="2">Uncharacterized protein</fullName>
    </submittedName>
</protein>
<keyword evidence="1" id="KW-0812">Transmembrane</keyword>
<proteinExistence type="predicted"/>
<name>A0A803WC11_FICAL</name>
<accession>A0A803WC11</accession>
<evidence type="ECO:0000256" key="1">
    <source>
        <dbReference type="SAM" id="Phobius"/>
    </source>
</evidence>
<keyword evidence="1" id="KW-1133">Transmembrane helix</keyword>
<reference evidence="2" key="2">
    <citation type="submission" date="2025-08" db="UniProtKB">
        <authorList>
            <consortium name="Ensembl"/>
        </authorList>
    </citation>
    <scope>IDENTIFICATION</scope>
</reference>